<dbReference type="PROSITE" id="PS00138">
    <property type="entry name" value="SUBTILASE_SER"/>
    <property type="match status" value="1"/>
</dbReference>
<dbReference type="Pfam" id="PF00082">
    <property type="entry name" value="Peptidase_S8"/>
    <property type="match status" value="1"/>
</dbReference>
<evidence type="ECO:0000256" key="4">
    <source>
        <dbReference type="ARBA" id="ARBA00022801"/>
    </source>
</evidence>
<dbReference type="Gene3D" id="2.40.128.130">
    <property type="entry name" value="Autotransporter beta-domain"/>
    <property type="match status" value="1"/>
</dbReference>
<dbReference type="InterPro" id="IPR000209">
    <property type="entry name" value="Peptidase_S8/S53_dom"/>
</dbReference>
<comment type="similarity">
    <text evidence="1 6">Belongs to the peptidase S8 family.</text>
</comment>
<reference evidence="9 10" key="1">
    <citation type="submission" date="2018-05" db="EMBL/GenBank/DDBJ databases">
        <title>Complete Genome Sequence of Methylobacterium sp. 17Sr1-28.</title>
        <authorList>
            <person name="Srinivasan S."/>
        </authorList>
    </citation>
    <scope>NUCLEOTIDE SEQUENCE [LARGE SCALE GENOMIC DNA]</scope>
    <source>
        <strain evidence="9 10">17Sr1-28</strain>
    </source>
</reference>
<evidence type="ECO:0000256" key="6">
    <source>
        <dbReference type="PROSITE-ProRule" id="PRU01240"/>
    </source>
</evidence>
<dbReference type="InterPro" id="IPR023828">
    <property type="entry name" value="Peptidase_S8_Ser-AS"/>
</dbReference>
<dbReference type="Gene3D" id="3.40.50.200">
    <property type="entry name" value="Peptidase S8/S53 domain"/>
    <property type="match status" value="1"/>
</dbReference>
<dbReference type="PROSITE" id="PS51892">
    <property type="entry name" value="SUBTILASE"/>
    <property type="match status" value="1"/>
</dbReference>
<evidence type="ECO:0000256" key="5">
    <source>
        <dbReference type="ARBA" id="ARBA00022825"/>
    </source>
</evidence>
<dbReference type="InterPro" id="IPR006315">
    <property type="entry name" value="OM_autotransptr_brl_dom"/>
</dbReference>
<dbReference type="Pfam" id="PF03797">
    <property type="entry name" value="Autotransporter"/>
    <property type="match status" value="1"/>
</dbReference>
<evidence type="ECO:0000256" key="7">
    <source>
        <dbReference type="SAM" id="SignalP"/>
    </source>
</evidence>
<dbReference type="GO" id="GO:0004252">
    <property type="term" value="F:serine-type endopeptidase activity"/>
    <property type="evidence" value="ECO:0007669"/>
    <property type="project" value="UniProtKB-UniRule"/>
</dbReference>
<protein>
    <submittedName>
        <fullName evidence="9">Autotransporter outer membrane beta-barrel domain-containing protein</fullName>
    </submittedName>
</protein>
<dbReference type="InterPro" id="IPR051048">
    <property type="entry name" value="Peptidase_S8/S53_subtilisin"/>
</dbReference>
<feature type="chain" id="PRO_5016179197" evidence="7">
    <location>
        <begin position="29"/>
        <end position="1057"/>
    </location>
</feature>
<keyword evidence="10" id="KW-1185">Reference proteome</keyword>
<evidence type="ECO:0000259" key="8">
    <source>
        <dbReference type="PROSITE" id="PS51208"/>
    </source>
</evidence>
<name>A0A2U8WJV0_9HYPH</name>
<evidence type="ECO:0000256" key="3">
    <source>
        <dbReference type="ARBA" id="ARBA00022729"/>
    </source>
</evidence>
<dbReference type="PANTHER" id="PTHR43399:SF4">
    <property type="entry name" value="CELL WALL-ASSOCIATED PROTEASE"/>
    <property type="match status" value="1"/>
</dbReference>
<evidence type="ECO:0000256" key="1">
    <source>
        <dbReference type="ARBA" id="ARBA00011073"/>
    </source>
</evidence>
<dbReference type="PROSITE" id="PS51208">
    <property type="entry name" value="AUTOTRANSPORTER"/>
    <property type="match status" value="1"/>
</dbReference>
<dbReference type="SMART" id="SM00869">
    <property type="entry name" value="Autotransporter"/>
    <property type="match status" value="1"/>
</dbReference>
<dbReference type="InterPro" id="IPR005546">
    <property type="entry name" value="Autotransporte_beta"/>
</dbReference>
<keyword evidence="2 6" id="KW-0645">Protease</keyword>
<dbReference type="InterPro" id="IPR034061">
    <property type="entry name" value="Peptidases_S8_Autotransporter"/>
</dbReference>
<dbReference type="InterPro" id="IPR015500">
    <property type="entry name" value="Peptidase_S8_subtilisin-rel"/>
</dbReference>
<dbReference type="PRINTS" id="PR00723">
    <property type="entry name" value="SUBTILISIN"/>
</dbReference>
<dbReference type="PANTHER" id="PTHR43399">
    <property type="entry name" value="SUBTILISIN-RELATED"/>
    <property type="match status" value="1"/>
</dbReference>
<sequence length="1057" mass="108101">MQVRIQTRRKTMAARGLISLLCSTISYAALAQSSGYQDPGRLGDAASWRTPEYLGDWGLTSMRADQAYARGITGRGIVVGSVDSGFLATHPEFAGQVTPLTVQGNYLANGYRYETAAGVRSDLFSAGASFSVPGTWIRGTNDDHGTHVDGTIVARRDGTGMHGVAFGASLLATNTNATDSSIYGANQDYTYFKAAYGNLAASGARAINSSWGSPPPSENYNTIAGVASGYAKFQGRLDWLDAVAETARQYGTIMVFAAGNAGVNNPTVRAALPYFEPDLESRWIAASGLTIDDGTAFNRCGLAKYWCIAAPGRNIFSTVTSTTGVAGYGTKSGTSMSAPHVTGALALVMERYPYMTNEQARDVLLTTATHLGSGPADRPNETFGWGKIDLGRAMNGPGQFLGRFTATLPGGTVDTWSNDISDAALRQRQVEDGAEHATWIQDKAARGWSAGLPAGATADQQTEYTWREARDQAFLTRIYQGGLTKAGDGALILTGASTYTGATEINGGLLAVNGSITSLANVNAGGTISGTGTVGGLAVRSGGTVAPGNSIGTLNVAGNVSFASGSLYAVEVAPGVSDRISATGAARIDGGTVTVAAEGSGAPLSPGALRGLLGQRTTILSAAQGVTGRFDAAGPGYTFIGASLDYGIDSVGLTLSRNATTFASIGATRNQAATGGAIEALGTGNALYETVLVNADAGAARNAFASLSGEVHASAVTAQFETAFFVREAILDRLRRGDLSDANPFPGLSAPGLPAAYSADLPGRVAPPVQVPAQLVEPRPYAVWGQGFGAFGRTRGDGNAASLSRQISGFVLGADTRMDLGGVPGGWRVGVAGGYTNTSLDVTGRASSGVIESGFGGLYAGTTLGPLALRFGGVAGGNSLSLRRSILAPGFAQGLSARYGGITAQVFGEVGYRVAFGAAVIEPFVGAAAIRIGQDAFAERGGPGALSGLGRDNDLAATTVGVRGSTRLSADLPVTLTGLVGWRRAYGDVVPKALLAFGAGQTGFLVAGVPINRDAVVAQAGIDWAVSSAATLGVSYTGQAGERAQDHAVKGNFTYRF</sequence>
<dbReference type="GO" id="GO:0006508">
    <property type="term" value="P:proteolysis"/>
    <property type="evidence" value="ECO:0007669"/>
    <property type="project" value="UniProtKB-KW"/>
</dbReference>
<accession>A0A2U8WJV0</accession>
<dbReference type="InterPro" id="IPR036852">
    <property type="entry name" value="Peptidase_S8/S53_dom_sf"/>
</dbReference>
<feature type="domain" description="Autotransporter" evidence="8">
    <location>
        <begin position="776"/>
        <end position="1057"/>
    </location>
</feature>
<proteinExistence type="inferred from homology"/>
<feature type="active site" description="Charge relay system" evidence="6">
    <location>
        <position position="335"/>
    </location>
</feature>
<dbReference type="NCBIfam" id="TIGR02601">
    <property type="entry name" value="autotrns_rpt"/>
    <property type="match status" value="1"/>
</dbReference>
<keyword evidence="4 6" id="KW-0378">Hydrolase</keyword>
<dbReference type="KEGG" id="mtea:DK419_05555"/>
<evidence type="ECO:0000256" key="2">
    <source>
        <dbReference type="ARBA" id="ARBA00022670"/>
    </source>
</evidence>
<evidence type="ECO:0000313" key="9">
    <source>
        <dbReference type="EMBL" id="AWN45848.1"/>
    </source>
</evidence>
<gene>
    <name evidence="9" type="ORF">DK419_05555</name>
</gene>
<dbReference type="Pfam" id="PF12951">
    <property type="entry name" value="PATR"/>
    <property type="match status" value="1"/>
</dbReference>
<dbReference type="SUPFAM" id="SSF103515">
    <property type="entry name" value="Autotransporter"/>
    <property type="match status" value="1"/>
</dbReference>
<keyword evidence="5 6" id="KW-0720">Serine protease</keyword>
<keyword evidence="3 7" id="KW-0732">Signal</keyword>
<organism evidence="9 10">
    <name type="scientific">Methylobacterium terrae</name>
    <dbReference type="NCBI Taxonomy" id="2202827"/>
    <lineage>
        <taxon>Bacteria</taxon>
        <taxon>Pseudomonadati</taxon>
        <taxon>Pseudomonadota</taxon>
        <taxon>Alphaproteobacteria</taxon>
        <taxon>Hyphomicrobiales</taxon>
        <taxon>Methylobacteriaceae</taxon>
        <taxon>Methylobacterium</taxon>
    </lineage>
</organism>
<dbReference type="EMBL" id="CP029553">
    <property type="protein sequence ID" value="AWN45848.1"/>
    <property type="molecule type" value="Genomic_DNA"/>
</dbReference>
<dbReference type="AlphaFoldDB" id="A0A2U8WJV0"/>
<dbReference type="CDD" id="cd04848">
    <property type="entry name" value="Peptidases_S8_Autotransporter_serine_protease_like"/>
    <property type="match status" value="1"/>
</dbReference>
<dbReference type="GO" id="GO:0019867">
    <property type="term" value="C:outer membrane"/>
    <property type="evidence" value="ECO:0007669"/>
    <property type="project" value="InterPro"/>
</dbReference>
<dbReference type="SUPFAM" id="SSF52743">
    <property type="entry name" value="Subtilisin-like"/>
    <property type="match status" value="1"/>
</dbReference>
<dbReference type="Proteomes" id="UP000245444">
    <property type="component" value="Chromosome"/>
</dbReference>
<feature type="signal peptide" evidence="7">
    <location>
        <begin position="1"/>
        <end position="28"/>
    </location>
</feature>
<dbReference type="OrthoDB" id="9804931at2"/>
<dbReference type="InterPro" id="IPR036709">
    <property type="entry name" value="Autotransporte_beta_dom_sf"/>
</dbReference>
<feature type="active site" description="Charge relay system" evidence="6">
    <location>
        <position position="83"/>
    </location>
</feature>
<dbReference type="InterPro" id="IPR013425">
    <property type="entry name" value="Autotrns_rpt"/>
</dbReference>
<feature type="active site" description="Charge relay system" evidence="6">
    <location>
        <position position="144"/>
    </location>
</feature>
<dbReference type="NCBIfam" id="TIGR01414">
    <property type="entry name" value="autotrans_barl"/>
    <property type="match status" value="1"/>
</dbReference>
<evidence type="ECO:0000313" key="10">
    <source>
        <dbReference type="Proteomes" id="UP000245444"/>
    </source>
</evidence>